<evidence type="ECO:0000313" key="2">
    <source>
        <dbReference type="Proteomes" id="UP000602260"/>
    </source>
</evidence>
<dbReference type="EMBL" id="JACOPN010000001">
    <property type="protein sequence ID" value="MBC5716241.1"/>
    <property type="molecule type" value="Genomic_DNA"/>
</dbReference>
<organism evidence="1 2">
    <name type="scientific">Flintibacter faecis</name>
    <dbReference type="NCBI Taxonomy" id="2763047"/>
    <lineage>
        <taxon>Bacteria</taxon>
        <taxon>Bacillati</taxon>
        <taxon>Bacillota</taxon>
        <taxon>Clostridia</taxon>
        <taxon>Eubacteriales</taxon>
        <taxon>Flintibacter</taxon>
    </lineage>
</organism>
<comment type="caution">
    <text evidence="1">The sequence shown here is derived from an EMBL/GenBank/DDBJ whole genome shotgun (WGS) entry which is preliminary data.</text>
</comment>
<protein>
    <submittedName>
        <fullName evidence="1">Uncharacterized protein</fullName>
    </submittedName>
</protein>
<evidence type="ECO:0000313" key="1">
    <source>
        <dbReference type="EMBL" id="MBC5716241.1"/>
    </source>
</evidence>
<gene>
    <name evidence="1" type="ORF">H8S55_02705</name>
</gene>
<keyword evidence="2" id="KW-1185">Reference proteome</keyword>
<sequence length="69" mass="7776">MEKILQCSQKIHAAVTILPQLSGILYASPERMKIFLLLLSLLYKHTQANGPDHPGQGRLPFCRRCEGML</sequence>
<reference evidence="1" key="1">
    <citation type="submission" date="2020-08" db="EMBL/GenBank/DDBJ databases">
        <title>Genome public.</title>
        <authorList>
            <person name="Liu C."/>
            <person name="Sun Q."/>
        </authorList>
    </citation>
    <scope>NUCLEOTIDE SEQUENCE</scope>
    <source>
        <strain evidence="1">BX5</strain>
    </source>
</reference>
<dbReference type="RefSeq" id="WP_186877701.1">
    <property type="nucleotide sequence ID" value="NZ_JACOPN010000001.1"/>
</dbReference>
<accession>A0A8J6J267</accession>
<dbReference type="Proteomes" id="UP000602260">
    <property type="component" value="Unassembled WGS sequence"/>
</dbReference>
<name>A0A8J6J267_9FIRM</name>
<dbReference type="AlphaFoldDB" id="A0A8J6J267"/>
<proteinExistence type="predicted"/>